<feature type="compositionally biased region" description="Low complexity" evidence="1">
    <location>
        <begin position="227"/>
        <end position="242"/>
    </location>
</feature>
<dbReference type="OrthoDB" id="3268823at2759"/>
<feature type="region of interest" description="Disordered" evidence="1">
    <location>
        <begin position="481"/>
        <end position="531"/>
    </location>
</feature>
<dbReference type="AlphaFoldDB" id="A0A5N5QKJ5"/>
<feature type="region of interest" description="Disordered" evidence="1">
    <location>
        <begin position="289"/>
        <end position="440"/>
    </location>
</feature>
<dbReference type="EMBL" id="SSOP01000071">
    <property type="protein sequence ID" value="KAB5592260.1"/>
    <property type="molecule type" value="Genomic_DNA"/>
</dbReference>
<feature type="compositionally biased region" description="Polar residues" evidence="1">
    <location>
        <begin position="109"/>
        <end position="130"/>
    </location>
</feature>
<protein>
    <submittedName>
        <fullName evidence="2">Collagen alpha-1(VII) chain</fullName>
    </submittedName>
</protein>
<feature type="compositionally biased region" description="Pro residues" evidence="1">
    <location>
        <begin position="255"/>
        <end position="265"/>
    </location>
</feature>
<evidence type="ECO:0000313" key="2">
    <source>
        <dbReference type="EMBL" id="KAB5592260.1"/>
    </source>
</evidence>
<feature type="compositionally biased region" description="Basic and acidic residues" evidence="1">
    <location>
        <begin position="512"/>
        <end position="522"/>
    </location>
</feature>
<keyword evidence="2" id="KW-0176">Collagen</keyword>
<proteinExistence type="predicted"/>
<feature type="region of interest" description="Disordered" evidence="1">
    <location>
        <begin position="198"/>
        <end position="273"/>
    </location>
</feature>
<feature type="compositionally biased region" description="Polar residues" evidence="1">
    <location>
        <begin position="137"/>
        <end position="146"/>
    </location>
</feature>
<sequence>MAAPTLTLPPINPPMGTPAAEWAQETVEAIDPNGPKGLVTDASGNPTTDHLKSALQGEPGHGMNSGKSAPLLDAQRGVRLPVGNGVKQDDALGDGAGALQAKLAPRLYTNAQGNPTANSEENALANNPRTSGVFGNASDSVASTPGGQLPGGWVRGPGMAESRQQSMLVPETSLYEDVSAAIDTVGQAAFSILPASVVGGLSGNREHGEANADSTQTKPAAPAPAETSGSPPRTSSPGLLSRAQGMLNGFLARPASPPSKLPVPNAPTTQGIDEAALVGGGAIAETANKLGDEVAAGQDLGEHDPKGVLEQDEHAKPEKEGAKQIASSGDANTAARFMDPNVPTPDPSKPPQDPGVSGSVLPALADEGKKKSKGGNKGSMLSPDHDVQEAASKSDQDFSAPIPGTNSEDRKVPPSSVSKSQPASTSDGPRPIVPKVSDSGAKGILLNVKDVVAAPFAGSRAPQGSNEHSPTVTFGKDQVIPTSMDQCDKPGANPDGIRTTANPHTPHTKLPPTREEAREEHAGGTNVIAAGSGGNKAIKEVVIKEDENMASGAEIQQDGERIIIRGISTHGSGQGNIYAGVDGGVSSRIAATTGDTSPPGSPSKGLSRLWSRSRRSTSMDEGTAGAATAAATTGNGALKATRSRFSEHEPSTGSESPSAPGSPSSARSKVPLKDKIKGEFKIISGKVSRNETKVEQGIALKTGNATMVEPVSPTTHKH</sequence>
<feature type="compositionally biased region" description="Basic and acidic residues" evidence="1">
    <location>
        <begin position="300"/>
        <end position="322"/>
    </location>
</feature>
<organism evidence="2 3">
    <name type="scientific">Ceratobasidium theobromae</name>
    <dbReference type="NCBI Taxonomy" id="1582974"/>
    <lineage>
        <taxon>Eukaryota</taxon>
        <taxon>Fungi</taxon>
        <taxon>Dikarya</taxon>
        <taxon>Basidiomycota</taxon>
        <taxon>Agaricomycotina</taxon>
        <taxon>Agaricomycetes</taxon>
        <taxon>Cantharellales</taxon>
        <taxon>Ceratobasidiaceae</taxon>
        <taxon>Ceratobasidium</taxon>
    </lineage>
</organism>
<feature type="compositionally biased region" description="Low complexity" evidence="1">
    <location>
        <begin position="651"/>
        <end position="668"/>
    </location>
</feature>
<comment type="caution">
    <text evidence="2">The sequence shown here is derived from an EMBL/GenBank/DDBJ whole genome shotgun (WGS) entry which is preliminary data.</text>
</comment>
<feature type="region of interest" description="Disordered" evidence="1">
    <location>
        <begin position="31"/>
        <end position="69"/>
    </location>
</feature>
<feature type="region of interest" description="Disordered" evidence="1">
    <location>
        <begin position="109"/>
        <end position="166"/>
    </location>
</feature>
<accession>A0A5N5QKJ5</accession>
<feature type="compositionally biased region" description="Basic and acidic residues" evidence="1">
    <location>
        <begin position="383"/>
        <end position="396"/>
    </location>
</feature>
<keyword evidence="3" id="KW-1185">Reference proteome</keyword>
<reference evidence="2 3" key="1">
    <citation type="journal article" date="2019" name="Fungal Biol. Biotechnol.">
        <title>Draft genome sequence of fastidious pathogen Ceratobasidium theobromae, which causes vascular-streak dieback in Theobroma cacao.</title>
        <authorList>
            <person name="Ali S.S."/>
            <person name="Asman A."/>
            <person name="Shao J."/>
            <person name="Firmansyah A.P."/>
            <person name="Susilo A.W."/>
            <person name="Rosmana A."/>
            <person name="McMahon P."/>
            <person name="Junaid M."/>
            <person name="Guest D."/>
            <person name="Kheng T.Y."/>
            <person name="Meinhardt L.W."/>
            <person name="Bailey B.A."/>
        </authorList>
    </citation>
    <scope>NUCLEOTIDE SEQUENCE [LARGE SCALE GENOMIC DNA]</scope>
    <source>
        <strain evidence="2 3">CT2</strain>
    </source>
</reference>
<evidence type="ECO:0000313" key="3">
    <source>
        <dbReference type="Proteomes" id="UP000383932"/>
    </source>
</evidence>
<feature type="compositionally biased region" description="Pro residues" evidence="1">
    <location>
        <begin position="342"/>
        <end position="353"/>
    </location>
</feature>
<name>A0A5N5QKJ5_9AGAM</name>
<gene>
    <name evidence="2" type="ORF">CTheo_4305</name>
</gene>
<dbReference type="Proteomes" id="UP000383932">
    <property type="component" value="Unassembled WGS sequence"/>
</dbReference>
<feature type="region of interest" description="Disordered" evidence="1">
    <location>
        <begin position="589"/>
        <end position="676"/>
    </location>
</feature>
<feature type="compositionally biased region" description="Polar residues" evidence="1">
    <location>
        <begin position="589"/>
        <end position="598"/>
    </location>
</feature>
<evidence type="ECO:0000256" key="1">
    <source>
        <dbReference type="SAM" id="MobiDB-lite"/>
    </source>
</evidence>
<feature type="compositionally biased region" description="Low complexity" evidence="1">
    <location>
        <begin position="622"/>
        <end position="637"/>
    </location>
</feature>